<sequence>MEEFADYYITDYASPPAFFELSEQEQQEVLAAHEDERVSWRLEVNCSALHAAGFKLDHGHGTPLPYRDVDVFDWHSIRAATGLAVEAIGLFVFNGPNHGTYGRKGQSANCPQYHNSTSHFMVNGSLINSLRSFSSRSSVLMVAAAKYEPSIRMRADGRGFVALPVAGGDYWGLCSSRTVLCPLRQQSFRAGEWPTAHWCPSTCSSSTSPTTAG</sequence>
<protein>
    <submittedName>
        <fullName evidence="1">Uncharacterized protein</fullName>
    </submittedName>
</protein>
<accession>A0ABN9TKW3</accession>
<evidence type="ECO:0000313" key="1">
    <source>
        <dbReference type="EMBL" id="CAK0846335.1"/>
    </source>
</evidence>
<gene>
    <name evidence="1" type="ORF">PCOR1329_LOCUS39870</name>
</gene>
<reference evidence="1" key="1">
    <citation type="submission" date="2023-10" db="EMBL/GenBank/DDBJ databases">
        <authorList>
            <person name="Chen Y."/>
            <person name="Shah S."/>
            <person name="Dougan E. K."/>
            <person name="Thang M."/>
            <person name="Chan C."/>
        </authorList>
    </citation>
    <scope>NUCLEOTIDE SEQUENCE [LARGE SCALE GENOMIC DNA]</scope>
</reference>
<dbReference type="EMBL" id="CAUYUJ010014815">
    <property type="protein sequence ID" value="CAK0846335.1"/>
    <property type="molecule type" value="Genomic_DNA"/>
</dbReference>
<keyword evidence="2" id="KW-1185">Reference proteome</keyword>
<organism evidence="1 2">
    <name type="scientific">Prorocentrum cordatum</name>
    <dbReference type="NCBI Taxonomy" id="2364126"/>
    <lineage>
        <taxon>Eukaryota</taxon>
        <taxon>Sar</taxon>
        <taxon>Alveolata</taxon>
        <taxon>Dinophyceae</taxon>
        <taxon>Prorocentrales</taxon>
        <taxon>Prorocentraceae</taxon>
        <taxon>Prorocentrum</taxon>
    </lineage>
</organism>
<name>A0ABN9TKW3_9DINO</name>
<dbReference type="Proteomes" id="UP001189429">
    <property type="component" value="Unassembled WGS sequence"/>
</dbReference>
<evidence type="ECO:0000313" key="2">
    <source>
        <dbReference type="Proteomes" id="UP001189429"/>
    </source>
</evidence>
<comment type="caution">
    <text evidence="1">The sequence shown here is derived from an EMBL/GenBank/DDBJ whole genome shotgun (WGS) entry which is preliminary data.</text>
</comment>
<proteinExistence type="predicted"/>